<dbReference type="Pfam" id="PF02954">
    <property type="entry name" value="HTH_8"/>
    <property type="match status" value="1"/>
</dbReference>
<evidence type="ECO:0000256" key="3">
    <source>
        <dbReference type="ARBA" id="ARBA00023015"/>
    </source>
</evidence>
<evidence type="ECO:0000259" key="6">
    <source>
        <dbReference type="PROSITE" id="PS50045"/>
    </source>
</evidence>
<dbReference type="InterPro" id="IPR009057">
    <property type="entry name" value="Homeodomain-like_sf"/>
</dbReference>
<keyword evidence="9" id="KW-1185">Reference proteome</keyword>
<dbReference type="PROSITE" id="PS50110">
    <property type="entry name" value="RESPONSE_REGULATORY"/>
    <property type="match status" value="1"/>
</dbReference>
<evidence type="ECO:0000313" key="9">
    <source>
        <dbReference type="Proteomes" id="UP000002420"/>
    </source>
</evidence>
<name>B3E4S0_TRIL1</name>
<dbReference type="InterPro" id="IPR003593">
    <property type="entry name" value="AAA+_ATPase"/>
</dbReference>
<dbReference type="InterPro" id="IPR011006">
    <property type="entry name" value="CheY-like_superfamily"/>
</dbReference>
<dbReference type="GO" id="GO:0005524">
    <property type="term" value="F:ATP binding"/>
    <property type="evidence" value="ECO:0007669"/>
    <property type="project" value="UniProtKB-KW"/>
</dbReference>
<keyword evidence="3" id="KW-0805">Transcription regulation</keyword>
<dbReference type="OrthoDB" id="9763792at2"/>
<feature type="domain" description="Response regulatory" evidence="7">
    <location>
        <begin position="6"/>
        <end position="121"/>
    </location>
</feature>
<dbReference type="AlphaFoldDB" id="B3E4S0"/>
<evidence type="ECO:0000256" key="5">
    <source>
        <dbReference type="PROSITE-ProRule" id="PRU00169"/>
    </source>
</evidence>
<dbReference type="GO" id="GO:0006355">
    <property type="term" value="P:regulation of DNA-templated transcription"/>
    <property type="evidence" value="ECO:0007669"/>
    <property type="project" value="InterPro"/>
</dbReference>
<keyword evidence="4" id="KW-0804">Transcription</keyword>
<sequence>MTVATRILFVDDEPAYCRIFSKRIGADPRFRVETAGSGAEALERLQHSPADIVITDLSMPLMDGIELLSEIKSLYPQIFILILTSDDSTSQVVKAMKAGAYDYLLKPFDFEMVERSIATILSHKAAVQAGLCPECLSGEQYCFENLIGQDRKMFEIYEMISQVAQTSATVLITGESGTGKELIASAIHAKSTRKDKPFIQINCAALTEGLISSELFGHEKGAFTGAVARKKGLFEQASGGTLFLDEIGDISPTTQVSLLRILELGTFQRVGGTETIKADVRLICATNRDLAAAAREKQFREDLYYRLNVVSLQAPPLRDRRSDIPLLVRYFLERYCSLNNKQIDGVTRDAMTLLCNYDWPGNCRELANIIEHAVIFSRGRTLDKDSLPSQIRTSDRHSSGLTLNLATATLADAESALIKKVLEESNWNLKKAAELLDIARGTLYGKMEKYHLTKPV</sequence>
<dbReference type="STRING" id="398767.Glov_2290"/>
<dbReference type="SUPFAM" id="SSF46689">
    <property type="entry name" value="Homeodomain-like"/>
    <property type="match status" value="1"/>
</dbReference>
<feature type="modified residue" description="4-aspartylphosphate" evidence="5">
    <location>
        <position position="56"/>
    </location>
</feature>
<dbReference type="Gene3D" id="1.10.10.60">
    <property type="entry name" value="Homeodomain-like"/>
    <property type="match status" value="1"/>
</dbReference>
<dbReference type="FunFam" id="3.40.50.300:FF:000006">
    <property type="entry name" value="DNA-binding transcriptional regulator NtrC"/>
    <property type="match status" value="1"/>
</dbReference>
<dbReference type="GO" id="GO:0000160">
    <property type="term" value="P:phosphorelay signal transduction system"/>
    <property type="evidence" value="ECO:0007669"/>
    <property type="project" value="InterPro"/>
</dbReference>
<accession>B3E4S0</accession>
<dbReference type="PANTHER" id="PTHR32071:SF119">
    <property type="entry name" value="SIGMA L-DEPENDENT TRANSCRIPTIONAL REGULATOR YPLP-RELATED"/>
    <property type="match status" value="1"/>
</dbReference>
<dbReference type="PRINTS" id="PR01590">
    <property type="entry name" value="HTHFIS"/>
</dbReference>
<evidence type="ECO:0000313" key="8">
    <source>
        <dbReference type="EMBL" id="ACD96006.1"/>
    </source>
</evidence>
<evidence type="ECO:0000256" key="4">
    <source>
        <dbReference type="ARBA" id="ARBA00023163"/>
    </source>
</evidence>
<keyword evidence="1" id="KW-0547">Nucleotide-binding</keyword>
<evidence type="ECO:0000256" key="2">
    <source>
        <dbReference type="ARBA" id="ARBA00022840"/>
    </source>
</evidence>
<dbReference type="InterPro" id="IPR027417">
    <property type="entry name" value="P-loop_NTPase"/>
</dbReference>
<dbReference type="CDD" id="cd17536">
    <property type="entry name" value="REC_YesN-like"/>
    <property type="match status" value="1"/>
</dbReference>
<dbReference type="EMBL" id="CP001089">
    <property type="protein sequence ID" value="ACD96006.1"/>
    <property type="molecule type" value="Genomic_DNA"/>
</dbReference>
<dbReference type="Proteomes" id="UP000002420">
    <property type="component" value="Chromosome"/>
</dbReference>
<dbReference type="PROSITE" id="PS00675">
    <property type="entry name" value="SIGMA54_INTERACT_1"/>
    <property type="match status" value="1"/>
</dbReference>
<evidence type="ECO:0000259" key="7">
    <source>
        <dbReference type="PROSITE" id="PS50110"/>
    </source>
</evidence>
<dbReference type="SMART" id="SM00448">
    <property type="entry name" value="REC"/>
    <property type="match status" value="1"/>
</dbReference>
<organism evidence="8 9">
    <name type="scientific">Trichlorobacter lovleyi (strain ATCC BAA-1151 / DSM 17278 / SZ)</name>
    <name type="common">Geobacter lovleyi</name>
    <dbReference type="NCBI Taxonomy" id="398767"/>
    <lineage>
        <taxon>Bacteria</taxon>
        <taxon>Pseudomonadati</taxon>
        <taxon>Thermodesulfobacteriota</taxon>
        <taxon>Desulfuromonadia</taxon>
        <taxon>Geobacterales</taxon>
        <taxon>Geobacteraceae</taxon>
        <taxon>Trichlorobacter</taxon>
    </lineage>
</organism>
<dbReference type="InterPro" id="IPR002197">
    <property type="entry name" value="HTH_Fis"/>
</dbReference>
<evidence type="ECO:0000256" key="1">
    <source>
        <dbReference type="ARBA" id="ARBA00022741"/>
    </source>
</evidence>
<dbReference type="PROSITE" id="PS50045">
    <property type="entry name" value="SIGMA54_INTERACT_4"/>
    <property type="match status" value="1"/>
</dbReference>
<dbReference type="InterPro" id="IPR058031">
    <property type="entry name" value="AAA_lid_NorR"/>
</dbReference>
<dbReference type="PROSITE" id="PS00676">
    <property type="entry name" value="SIGMA54_INTERACT_2"/>
    <property type="match status" value="1"/>
</dbReference>
<feature type="domain" description="Sigma-54 factor interaction" evidence="6">
    <location>
        <begin position="146"/>
        <end position="375"/>
    </location>
</feature>
<dbReference type="Gene3D" id="1.10.8.60">
    <property type="match status" value="1"/>
</dbReference>
<dbReference type="InterPro" id="IPR001789">
    <property type="entry name" value="Sig_transdc_resp-reg_receiver"/>
</dbReference>
<dbReference type="SMART" id="SM00382">
    <property type="entry name" value="AAA"/>
    <property type="match status" value="1"/>
</dbReference>
<dbReference type="PANTHER" id="PTHR32071">
    <property type="entry name" value="TRANSCRIPTIONAL REGULATORY PROTEIN"/>
    <property type="match status" value="1"/>
</dbReference>
<dbReference type="HOGENOM" id="CLU_000445_0_6_7"/>
<reference evidence="8 9" key="1">
    <citation type="submission" date="2008-05" db="EMBL/GenBank/DDBJ databases">
        <title>Complete sequence of chromosome of Geobacter lovleyi SZ.</title>
        <authorList>
            <consortium name="US DOE Joint Genome Institute"/>
            <person name="Lucas S."/>
            <person name="Copeland A."/>
            <person name="Lapidus A."/>
            <person name="Glavina del Rio T."/>
            <person name="Dalin E."/>
            <person name="Tice H."/>
            <person name="Bruce D."/>
            <person name="Goodwin L."/>
            <person name="Pitluck S."/>
            <person name="Chertkov O."/>
            <person name="Meincke L."/>
            <person name="Brettin T."/>
            <person name="Detter J.C."/>
            <person name="Han C."/>
            <person name="Tapia R."/>
            <person name="Kuske C.R."/>
            <person name="Schmutz J."/>
            <person name="Larimer F."/>
            <person name="Land M."/>
            <person name="Hauser L."/>
            <person name="Kyrpides N."/>
            <person name="Mikhailova N."/>
            <person name="Sung Y."/>
            <person name="Fletcher K.E."/>
            <person name="Ritalahti K.M."/>
            <person name="Loeffler F.E."/>
            <person name="Richardson P."/>
        </authorList>
    </citation>
    <scope>NUCLEOTIDE SEQUENCE [LARGE SCALE GENOMIC DNA]</scope>
    <source>
        <strain evidence="9">ATCC BAA-1151 / DSM 17278 / SZ</strain>
    </source>
</reference>
<dbReference type="KEGG" id="glo:Glov_2290"/>
<dbReference type="Gene3D" id="3.40.50.300">
    <property type="entry name" value="P-loop containing nucleotide triphosphate hydrolases"/>
    <property type="match status" value="1"/>
</dbReference>
<dbReference type="CDD" id="cd00009">
    <property type="entry name" value="AAA"/>
    <property type="match status" value="1"/>
</dbReference>
<dbReference type="SUPFAM" id="SSF52540">
    <property type="entry name" value="P-loop containing nucleoside triphosphate hydrolases"/>
    <property type="match status" value="1"/>
</dbReference>
<keyword evidence="5" id="KW-0597">Phosphoprotein</keyword>
<dbReference type="InterPro" id="IPR025662">
    <property type="entry name" value="Sigma_54_int_dom_ATP-bd_1"/>
</dbReference>
<dbReference type="RefSeq" id="WP_012470340.1">
    <property type="nucleotide sequence ID" value="NC_010814.1"/>
</dbReference>
<protein>
    <submittedName>
        <fullName evidence="8">Two component, sigma54 specific, transcriptional regulator, Fis family</fullName>
    </submittedName>
</protein>
<proteinExistence type="predicted"/>
<dbReference type="Pfam" id="PF00158">
    <property type="entry name" value="Sigma54_activat"/>
    <property type="match status" value="1"/>
</dbReference>
<dbReference type="eggNOG" id="COG2204">
    <property type="taxonomic scope" value="Bacteria"/>
</dbReference>
<gene>
    <name evidence="8" type="ordered locus">Glov_2290</name>
</gene>
<dbReference type="InterPro" id="IPR002078">
    <property type="entry name" value="Sigma_54_int"/>
</dbReference>
<dbReference type="Pfam" id="PF00072">
    <property type="entry name" value="Response_reg"/>
    <property type="match status" value="1"/>
</dbReference>
<dbReference type="Gene3D" id="3.40.50.2300">
    <property type="match status" value="1"/>
</dbReference>
<dbReference type="Pfam" id="PF25601">
    <property type="entry name" value="AAA_lid_14"/>
    <property type="match status" value="1"/>
</dbReference>
<dbReference type="InterPro" id="IPR025943">
    <property type="entry name" value="Sigma_54_int_dom_ATP-bd_2"/>
</dbReference>
<keyword evidence="2" id="KW-0067">ATP-binding</keyword>
<dbReference type="SUPFAM" id="SSF52172">
    <property type="entry name" value="CheY-like"/>
    <property type="match status" value="1"/>
</dbReference>
<dbReference type="GO" id="GO:0043565">
    <property type="term" value="F:sequence-specific DNA binding"/>
    <property type="evidence" value="ECO:0007669"/>
    <property type="project" value="InterPro"/>
</dbReference>